<dbReference type="HOGENOM" id="CLU_102880_5_2_9"/>
<dbReference type="EMBL" id="CP002109">
    <property type="protein sequence ID" value="ADL03684.1"/>
    <property type="molecule type" value="Genomic_DNA"/>
</dbReference>
<feature type="transmembrane region" description="Helical" evidence="1">
    <location>
        <begin position="12"/>
        <end position="32"/>
    </location>
</feature>
<dbReference type="OrthoDB" id="1655186at2"/>
<evidence type="ECO:0000313" key="2">
    <source>
        <dbReference type="EMBL" id="ADL03684.1"/>
    </source>
</evidence>
<dbReference type="KEGG" id="csh:Closa_1068"/>
<dbReference type="eggNOG" id="ENOG502Z9JU">
    <property type="taxonomic scope" value="Bacteria"/>
</dbReference>
<feature type="transmembrane region" description="Helical" evidence="1">
    <location>
        <begin position="153"/>
        <end position="173"/>
    </location>
</feature>
<dbReference type="AlphaFoldDB" id="D9R7F5"/>
<dbReference type="Proteomes" id="UP000001662">
    <property type="component" value="Chromosome"/>
</dbReference>
<dbReference type="InterPro" id="IPR025699">
    <property type="entry name" value="ABC2_memb-like"/>
</dbReference>
<organism evidence="2 3">
    <name type="scientific">Lacrimispora saccharolytica (strain ATCC 35040 / DSM 2544 / NRCC 2533 / WM1)</name>
    <name type="common">Clostridium saccharolyticum</name>
    <dbReference type="NCBI Taxonomy" id="610130"/>
    <lineage>
        <taxon>Bacteria</taxon>
        <taxon>Bacillati</taxon>
        <taxon>Bacillota</taxon>
        <taxon>Clostridia</taxon>
        <taxon>Lachnospirales</taxon>
        <taxon>Lachnospiraceae</taxon>
        <taxon>Lacrimispora</taxon>
    </lineage>
</organism>
<dbReference type="STRING" id="610130.Closa_1068"/>
<dbReference type="PaxDb" id="610130-Closa_1068"/>
<feature type="transmembrane region" description="Helical" evidence="1">
    <location>
        <begin position="78"/>
        <end position="102"/>
    </location>
</feature>
<proteinExistence type="predicted"/>
<dbReference type="RefSeq" id="WP_013271779.1">
    <property type="nucleotide sequence ID" value="NC_014376.1"/>
</dbReference>
<protein>
    <recommendedName>
        <fullName evidence="4">ABC-2 transporter permease</fullName>
    </recommendedName>
</protein>
<name>D9R7F5_LACSW</name>
<keyword evidence="1" id="KW-1133">Transmembrane helix</keyword>
<keyword evidence="1" id="KW-0472">Membrane</keyword>
<dbReference type="Pfam" id="PF13346">
    <property type="entry name" value="ABC2_membrane_5"/>
    <property type="match status" value="1"/>
</dbReference>
<sequence>MKSLVLKDLYNIGHNAKSMVFVLLILAFSLIPSAGVEAYIVMSGILCSMMIITTFSFDDHSNWLKYAMITPVTKKDVVAGKFVVLLIFSAIGAVTGMITGSIGGLIAHKVIFASARDIFKLLYAGLASFVVAEFAGSMSIPLLFQFGAEKARLLMLISCMIPAGVFYAVYKLFSLLGVSVTDHSIIILSYFSPILVLAWNLVMYKVSYVLFARKDL</sequence>
<accession>D9R7F5</accession>
<reference evidence="2" key="1">
    <citation type="submission" date="2010-07" db="EMBL/GenBank/DDBJ databases">
        <title>Complete sequence of Clostridium saccharolyticum WM1.</title>
        <authorList>
            <consortium name="US DOE Joint Genome Institute"/>
            <person name="Lucas S."/>
            <person name="Copeland A."/>
            <person name="Lapidus A."/>
            <person name="Cheng J.-F."/>
            <person name="Bruce D."/>
            <person name="Goodwin L."/>
            <person name="Pitluck S."/>
            <person name="Chertkov O."/>
            <person name="Detter J.C."/>
            <person name="Han C."/>
            <person name="Tapia R."/>
            <person name="Land M."/>
            <person name="Hauser L."/>
            <person name="Chang Y.-J."/>
            <person name="Jeffries C."/>
            <person name="Kyrpides N."/>
            <person name="Ivanova N."/>
            <person name="Mikhailova N."/>
            <person name="Mouttaki H."/>
            <person name="Lin L."/>
            <person name="Zhou J."/>
            <person name="Hemme C.L."/>
            <person name="Woyke T."/>
        </authorList>
    </citation>
    <scope>NUCLEOTIDE SEQUENCE [LARGE SCALE GENOMIC DNA]</scope>
    <source>
        <strain evidence="2">WM1</strain>
    </source>
</reference>
<evidence type="ECO:0000313" key="3">
    <source>
        <dbReference type="Proteomes" id="UP000001662"/>
    </source>
</evidence>
<evidence type="ECO:0000256" key="1">
    <source>
        <dbReference type="SAM" id="Phobius"/>
    </source>
</evidence>
<feature type="transmembrane region" description="Helical" evidence="1">
    <location>
        <begin position="185"/>
        <end position="204"/>
    </location>
</feature>
<keyword evidence="3" id="KW-1185">Reference proteome</keyword>
<keyword evidence="1" id="KW-0812">Transmembrane</keyword>
<gene>
    <name evidence="2" type="ordered locus">Closa_1068</name>
</gene>
<feature type="transmembrane region" description="Helical" evidence="1">
    <location>
        <begin position="122"/>
        <end position="144"/>
    </location>
</feature>
<evidence type="ECO:0008006" key="4">
    <source>
        <dbReference type="Google" id="ProtNLM"/>
    </source>
</evidence>